<evidence type="ECO:0000313" key="5">
    <source>
        <dbReference type="Proteomes" id="UP001202867"/>
    </source>
</evidence>
<evidence type="ECO:0000313" key="4">
    <source>
        <dbReference type="EMBL" id="MCK0206687.1"/>
    </source>
</evidence>
<dbReference type="EMBL" id="JALKCG010000001">
    <property type="protein sequence ID" value="MCK0206687.1"/>
    <property type="molecule type" value="Genomic_DNA"/>
</dbReference>
<sequence length="389" mass="41303">MSLAPDRPLRIAVLAHSTNPRGGVVHALELGDALARLGHEAVVHAPDPKGAGFFRPTLCATKSVPASPVGTDVAEMVRIRAADYVSHFGNPSHRRFDVFHAQDGISGNALATLRERGLIAGFARTVHHVDAFADPALQALQRRAIVSADRHFVVSRMWRDQLAAEYGLEPVIVGNGVDRARFSPVPDGREAGLAQRLGLGPGPIVLSVGGVEERKNTRRILEAFVQLRALHPRAQLVIAGGATVLDHHVYRAGFAAALDASGLPADAVVRTGPLAQEDMPALYRLADVLAFASVKEGFGLVALEAMACGVPTVVSAIAPFTEHIGARETVWCDPFHAASIADALVLALKPENTARLAARGPRVAARHGWAETAAAHLPTYRYLAETVHA</sequence>
<accession>A0ABT0DHX9</accession>
<dbReference type="InterPro" id="IPR028098">
    <property type="entry name" value="Glyco_trans_4-like_N"/>
</dbReference>
<feature type="domain" description="Glycosyltransferase subfamily 4-like N-terminal" evidence="3">
    <location>
        <begin position="21"/>
        <end position="181"/>
    </location>
</feature>
<dbReference type="CDD" id="cd03801">
    <property type="entry name" value="GT4_PimA-like"/>
    <property type="match status" value="1"/>
</dbReference>
<dbReference type="SUPFAM" id="SSF53756">
    <property type="entry name" value="UDP-Glycosyltransferase/glycogen phosphorylase"/>
    <property type="match status" value="1"/>
</dbReference>
<organism evidence="4 5">
    <name type="scientific">Ancylobacter koreensis</name>
    <dbReference type="NCBI Taxonomy" id="266121"/>
    <lineage>
        <taxon>Bacteria</taxon>
        <taxon>Pseudomonadati</taxon>
        <taxon>Pseudomonadota</taxon>
        <taxon>Alphaproteobacteria</taxon>
        <taxon>Hyphomicrobiales</taxon>
        <taxon>Xanthobacteraceae</taxon>
        <taxon>Ancylobacter</taxon>
    </lineage>
</organism>
<evidence type="ECO:0000259" key="2">
    <source>
        <dbReference type="Pfam" id="PF00534"/>
    </source>
</evidence>
<dbReference type="Gene3D" id="3.40.50.2000">
    <property type="entry name" value="Glycogen Phosphorylase B"/>
    <property type="match status" value="2"/>
</dbReference>
<dbReference type="Proteomes" id="UP001202867">
    <property type="component" value="Unassembled WGS sequence"/>
</dbReference>
<gene>
    <name evidence="4" type="ORF">MWN33_01420</name>
</gene>
<protein>
    <submittedName>
        <fullName evidence="4">MSMEG_0565 family glycosyltransferase</fullName>
    </submittedName>
</protein>
<dbReference type="NCBIfam" id="TIGR04047">
    <property type="entry name" value="MSMEG_0565_glyc"/>
    <property type="match status" value="1"/>
</dbReference>
<name>A0ABT0DHX9_9HYPH</name>
<evidence type="ECO:0000256" key="1">
    <source>
        <dbReference type="ARBA" id="ARBA00022679"/>
    </source>
</evidence>
<comment type="caution">
    <text evidence="4">The sequence shown here is derived from an EMBL/GenBank/DDBJ whole genome shotgun (WGS) entry which is preliminary data.</text>
</comment>
<reference evidence="5" key="1">
    <citation type="submission" date="2023-07" db="EMBL/GenBank/DDBJ databases">
        <title>Ancylobacter moscoviensis sp. nov., facultatively methylotrophic bacteria from activated sludge and the reclassification of Starkeya novella (Starkey 1934) Kelly et al. 2000 as Ancylobacter novellus comb. nov., Starkeya koreensis Im et al. 2006 as Ancylobacter koreensis comb.nov., Angulomicrobium tetraedrale Vasil'eva et al. 1986 as Ancylobacter tetraedralis comb. nov., Angulomicrobium amanitiforme Fritz et al. 2004 as Ancylobacter amanitiformis comb. nov. and Methylorhabdus multivorans Doronina et al. 1996 as Ancylobacter multivorans comb. nov. and emended description of the genus Ancylobacter.</title>
        <authorList>
            <person name="Doronina N."/>
            <person name="Chemodurova A."/>
            <person name="Grouzdev D."/>
            <person name="Koziaeva V."/>
            <person name="Shi W."/>
            <person name="Wu L."/>
            <person name="Kaparullina E."/>
        </authorList>
    </citation>
    <scope>NUCLEOTIDE SEQUENCE [LARGE SCALE GENOMIC DNA]</scope>
    <source>
        <strain evidence="5">Jip08</strain>
    </source>
</reference>
<evidence type="ECO:0000259" key="3">
    <source>
        <dbReference type="Pfam" id="PF13439"/>
    </source>
</evidence>
<dbReference type="Pfam" id="PF13439">
    <property type="entry name" value="Glyco_transf_4"/>
    <property type="match status" value="1"/>
</dbReference>
<dbReference type="PANTHER" id="PTHR46401">
    <property type="entry name" value="GLYCOSYLTRANSFERASE WBBK-RELATED"/>
    <property type="match status" value="1"/>
</dbReference>
<dbReference type="PANTHER" id="PTHR46401:SF2">
    <property type="entry name" value="GLYCOSYLTRANSFERASE WBBK-RELATED"/>
    <property type="match status" value="1"/>
</dbReference>
<dbReference type="Pfam" id="PF00534">
    <property type="entry name" value="Glycos_transf_1"/>
    <property type="match status" value="1"/>
</dbReference>
<keyword evidence="5" id="KW-1185">Reference proteome</keyword>
<dbReference type="InterPro" id="IPR023986">
    <property type="entry name" value="GlycosylTfrase_MSMEG0565"/>
</dbReference>
<dbReference type="RefSeq" id="WP_247198285.1">
    <property type="nucleotide sequence ID" value="NZ_JALKCG010000001.1"/>
</dbReference>
<proteinExistence type="predicted"/>
<keyword evidence="1" id="KW-0808">Transferase</keyword>
<dbReference type="InterPro" id="IPR001296">
    <property type="entry name" value="Glyco_trans_1"/>
</dbReference>
<feature type="domain" description="Glycosyl transferase family 1" evidence="2">
    <location>
        <begin position="202"/>
        <end position="354"/>
    </location>
</feature>